<keyword evidence="1" id="KW-0732">Signal</keyword>
<keyword evidence="3" id="KW-1185">Reference proteome</keyword>
<evidence type="ECO:0000256" key="1">
    <source>
        <dbReference type="SAM" id="SignalP"/>
    </source>
</evidence>
<name>A0ABT4T3G1_9ACTN</name>
<protein>
    <recommendedName>
        <fullName evidence="4">Subtilisin inhibitor-like</fullName>
    </recommendedName>
</protein>
<feature type="signal peptide" evidence="1">
    <location>
        <begin position="1"/>
        <end position="27"/>
    </location>
</feature>
<evidence type="ECO:0000313" key="3">
    <source>
        <dbReference type="Proteomes" id="UP001212498"/>
    </source>
</evidence>
<gene>
    <name evidence="2" type="ORF">OUY24_25230</name>
</gene>
<evidence type="ECO:0000313" key="2">
    <source>
        <dbReference type="EMBL" id="MDA0643945.1"/>
    </source>
</evidence>
<evidence type="ECO:0008006" key="4">
    <source>
        <dbReference type="Google" id="ProtNLM"/>
    </source>
</evidence>
<reference evidence="2 3" key="1">
    <citation type="submission" date="2022-11" db="EMBL/GenBank/DDBJ databases">
        <title>Nonomuraea corallina sp. nov., a new species of the genus Nonomuraea isolated from sea side sediment in Thai sea.</title>
        <authorList>
            <person name="Ngamcharungchit C."/>
            <person name="Matsumoto A."/>
            <person name="Suriyachadkun C."/>
            <person name="Panbangred W."/>
            <person name="Inahashi Y."/>
            <person name="Intra B."/>
        </authorList>
    </citation>
    <scope>NUCLEOTIDE SEQUENCE [LARGE SCALE GENOMIC DNA]</scope>
    <source>
        <strain evidence="2 3">DSM 43553</strain>
    </source>
</reference>
<sequence length="114" mass="11818">MGFPKVTFIAGAALAALTLAGTGTAHAADGQLTLISETGSRTIVYESCQPPRQLQPQLSQLQSFRNQPPPGCQAVLVNQSGAGLVLCVGRGFVPPEFSRPSLVRMQPGTAPACL</sequence>
<proteinExistence type="predicted"/>
<comment type="caution">
    <text evidence="2">The sequence shown here is derived from an EMBL/GenBank/DDBJ whole genome shotgun (WGS) entry which is preliminary data.</text>
</comment>
<accession>A0ABT4T3G1</accession>
<dbReference type="RefSeq" id="WP_271278085.1">
    <property type="nucleotide sequence ID" value="NZ_BAABFD010000001.1"/>
</dbReference>
<feature type="chain" id="PRO_5045760787" description="Subtilisin inhibitor-like" evidence="1">
    <location>
        <begin position="28"/>
        <end position="114"/>
    </location>
</feature>
<organism evidence="2 3">
    <name type="scientific">Nonomuraea ferruginea</name>
    <dbReference type="NCBI Taxonomy" id="46174"/>
    <lineage>
        <taxon>Bacteria</taxon>
        <taxon>Bacillati</taxon>
        <taxon>Actinomycetota</taxon>
        <taxon>Actinomycetes</taxon>
        <taxon>Streptosporangiales</taxon>
        <taxon>Streptosporangiaceae</taxon>
        <taxon>Nonomuraea</taxon>
    </lineage>
</organism>
<dbReference type="EMBL" id="JAPNUD010000080">
    <property type="protein sequence ID" value="MDA0643945.1"/>
    <property type="molecule type" value="Genomic_DNA"/>
</dbReference>
<dbReference type="Proteomes" id="UP001212498">
    <property type="component" value="Unassembled WGS sequence"/>
</dbReference>